<accession>A0AA37T3I6</accession>
<feature type="domain" description="General secretion pathway GspH" evidence="13">
    <location>
        <begin position="50"/>
        <end position="166"/>
    </location>
</feature>
<dbReference type="RefSeq" id="WP_284219449.1">
    <property type="nucleotide sequence ID" value="NZ_BSOT01000019.1"/>
</dbReference>
<dbReference type="PROSITE" id="PS00409">
    <property type="entry name" value="PROKAR_NTER_METHYL"/>
    <property type="match status" value="1"/>
</dbReference>
<comment type="similarity">
    <text evidence="9">Belongs to the GSP H family.</text>
</comment>
<evidence type="ECO:0000313" key="14">
    <source>
        <dbReference type="EMBL" id="GLR73031.1"/>
    </source>
</evidence>
<evidence type="ECO:0000256" key="12">
    <source>
        <dbReference type="SAM" id="Phobius"/>
    </source>
</evidence>
<keyword evidence="3" id="KW-1003">Cell membrane</keyword>
<comment type="caution">
    <text evidence="14">The sequence shown here is derived from an EMBL/GenBank/DDBJ whole genome shotgun (WGS) entry which is preliminary data.</text>
</comment>
<evidence type="ECO:0000256" key="7">
    <source>
        <dbReference type="ARBA" id="ARBA00022989"/>
    </source>
</evidence>
<evidence type="ECO:0000256" key="5">
    <source>
        <dbReference type="ARBA" id="ARBA00022519"/>
    </source>
</evidence>
<dbReference type="Pfam" id="PF07963">
    <property type="entry name" value="N_methyl"/>
    <property type="match status" value="1"/>
</dbReference>
<dbReference type="InterPro" id="IPR012902">
    <property type="entry name" value="N_methyl_site"/>
</dbReference>
<evidence type="ECO:0000256" key="4">
    <source>
        <dbReference type="ARBA" id="ARBA00022481"/>
    </source>
</evidence>
<protein>
    <recommendedName>
        <fullName evidence="2">Type II secretion system protein H</fullName>
    </recommendedName>
    <alternativeName>
        <fullName evidence="10">General secretion pathway protein H</fullName>
    </alternativeName>
</protein>
<evidence type="ECO:0000256" key="8">
    <source>
        <dbReference type="ARBA" id="ARBA00023136"/>
    </source>
</evidence>
<evidence type="ECO:0000256" key="11">
    <source>
        <dbReference type="SAM" id="MobiDB-lite"/>
    </source>
</evidence>
<evidence type="ECO:0000256" key="6">
    <source>
        <dbReference type="ARBA" id="ARBA00022692"/>
    </source>
</evidence>
<evidence type="ECO:0000259" key="13">
    <source>
        <dbReference type="Pfam" id="PF12019"/>
    </source>
</evidence>
<dbReference type="NCBIfam" id="TIGR02532">
    <property type="entry name" value="IV_pilin_GFxxxE"/>
    <property type="match status" value="1"/>
</dbReference>
<evidence type="ECO:0000313" key="15">
    <source>
        <dbReference type="Proteomes" id="UP001156601"/>
    </source>
</evidence>
<name>A0AA37T3I6_9ALTE</name>
<dbReference type="InterPro" id="IPR045584">
    <property type="entry name" value="Pilin-like"/>
</dbReference>
<evidence type="ECO:0000256" key="3">
    <source>
        <dbReference type="ARBA" id="ARBA00022475"/>
    </source>
</evidence>
<dbReference type="EMBL" id="BSOT01000019">
    <property type="protein sequence ID" value="GLR73031.1"/>
    <property type="molecule type" value="Genomic_DNA"/>
</dbReference>
<comment type="subcellular location">
    <subcellularLocation>
        <location evidence="1">Cell inner membrane</location>
        <topology evidence="1">Single-pass membrane protein</topology>
    </subcellularLocation>
</comment>
<evidence type="ECO:0000256" key="9">
    <source>
        <dbReference type="ARBA" id="ARBA00025772"/>
    </source>
</evidence>
<reference evidence="14" key="2">
    <citation type="submission" date="2023-01" db="EMBL/GenBank/DDBJ databases">
        <title>Draft genome sequence of Agaribacter marinus strain NBRC 110023.</title>
        <authorList>
            <person name="Sun Q."/>
            <person name="Mori K."/>
        </authorList>
    </citation>
    <scope>NUCLEOTIDE SEQUENCE</scope>
    <source>
        <strain evidence="14">NBRC 110023</strain>
    </source>
</reference>
<keyword evidence="15" id="KW-1185">Reference proteome</keyword>
<evidence type="ECO:0000256" key="10">
    <source>
        <dbReference type="ARBA" id="ARBA00030775"/>
    </source>
</evidence>
<sequence>MISHYPVKSRQQGVTLLELMITLAIAAILVTLVAPSVQSIVATNRIASQINDTSAAIQFARYSAIDRQTNTVICPSSNYTTCNMSNWNLPKIVFVDSNQNNQRDADEELLHSTQSAVGDILVSGPNEIIGFVDTGASRLPNVSLIKVCPSDGDVKLARGLNINQQGRVKISGDSDNNGVHEDIEGTALTCS</sequence>
<dbReference type="Pfam" id="PF12019">
    <property type="entry name" value="GspH"/>
    <property type="match status" value="1"/>
</dbReference>
<gene>
    <name evidence="14" type="ORF">GCM10007852_39390</name>
</gene>
<keyword evidence="5" id="KW-0997">Cell inner membrane</keyword>
<dbReference type="Gene3D" id="3.55.40.10">
    <property type="entry name" value="minor pseudopilin epsh domain"/>
    <property type="match status" value="1"/>
</dbReference>
<dbReference type="Proteomes" id="UP001156601">
    <property type="component" value="Unassembled WGS sequence"/>
</dbReference>
<proteinExistence type="inferred from homology"/>
<keyword evidence="8 12" id="KW-0472">Membrane</keyword>
<keyword evidence="7 12" id="KW-1133">Transmembrane helix</keyword>
<reference evidence="14" key="1">
    <citation type="journal article" date="2014" name="Int. J. Syst. Evol. Microbiol.">
        <title>Complete genome sequence of Corynebacterium casei LMG S-19264T (=DSM 44701T), isolated from a smear-ripened cheese.</title>
        <authorList>
            <consortium name="US DOE Joint Genome Institute (JGI-PGF)"/>
            <person name="Walter F."/>
            <person name="Albersmeier A."/>
            <person name="Kalinowski J."/>
            <person name="Ruckert C."/>
        </authorList>
    </citation>
    <scope>NUCLEOTIDE SEQUENCE</scope>
    <source>
        <strain evidence="14">NBRC 110023</strain>
    </source>
</reference>
<dbReference type="InterPro" id="IPR022346">
    <property type="entry name" value="T2SS_GspH"/>
</dbReference>
<keyword evidence="4" id="KW-0488">Methylation</keyword>
<dbReference type="SUPFAM" id="SSF54523">
    <property type="entry name" value="Pili subunits"/>
    <property type="match status" value="1"/>
</dbReference>
<dbReference type="GO" id="GO:0015627">
    <property type="term" value="C:type II protein secretion system complex"/>
    <property type="evidence" value="ECO:0007669"/>
    <property type="project" value="InterPro"/>
</dbReference>
<feature type="transmembrane region" description="Helical" evidence="12">
    <location>
        <begin position="12"/>
        <end position="34"/>
    </location>
</feature>
<dbReference type="GO" id="GO:0005886">
    <property type="term" value="C:plasma membrane"/>
    <property type="evidence" value="ECO:0007669"/>
    <property type="project" value="UniProtKB-SubCell"/>
</dbReference>
<evidence type="ECO:0000256" key="1">
    <source>
        <dbReference type="ARBA" id="ARBA00004377"/>
    </source>
</evidence>
<dbReference type="GO" id="GO:0015628">
    <property type="term" value="P:protein secretion by the type II secretion system"/>
    <property type="evidence" value="ECO:0007669"/>
    <property type="project" value="InterPro"/>
</dbReference>
<keyword evidence="6 12" id="KW-0812">Transmembrane</keyword>
<feature type="region of interest" description="Disordered" evidence="11">
    <location>
        <begin position="171"/>
        <end position="191"/>
    </location>
</feature>
<organism evidence="14 15">
    <name type="scientific">Agaribacter marinus</name>
    <dbReference type="NCBI Taxonomy" id="1431249"/>
    <lineage>
        <taxon>Bacteria</taxon>
        <taxon>Pseudomonadati</taxon>
        <taxon>Pseudomonadota</taxon>
        <taxon>Gammaproteobacteria</taxon>
        <taxon>Alteromonadales</taxon>
        <taxon>Alteromonadaceae</taxon>
        <taxon>Agaribacter</taxon>
    </lineage>
</organism>
<dbReference type="AlphaFoldDB" id="A0AA37T3I6"/>
<evidence type="ECO:0000256" key="2">
    <source>
        <dbReference type="ARBA" id="ARBA00021549"/>
    </source>
</evidence>